<keyword evidence="15" id="KW-0175">Coiled coil</keyword>
<dbReference type="Gene3D" id="3.30.470.30">
    <property type="entry name" value="DNA ligase/mRNA capping enzyme"/>
    <property type="match status" value="1"/>
</dbReference>
<dbReference type="SUPFAM" id="SSF52113">
    <property type="entry name" value="BRCT domain"/>
    <property type="match status" value="1"/>
</dbReference>
<dbReference type="FunFam" id="1.10.150.20:FF:000006">
    <property type="entry name" value="DNA ligase"/>
    <property type="match status" value="1"/>
</dbReference>
<feature type="active site" description="N6-AMP-lysine intermediate" evidence="14">
    <location>
        <position position="124"/>
    </location>
</feature>
<feature type="binding site" evidence="14">
    <location>
        <begin position="39"/>
        <end position="43"/>
    </location>
    <ligand>
        <name>NAD(+)</name>
        <dbReference type="ChEBI" id="CHEBI:57540"/>
    </ligand>
</feature>
<dbReference type="GO" id="GO:0006281">
    <property type="term" value="P:DNA repair"/>
    <property type="evidence" value="ECO:0007669"/>
    <property type="project" value="UniProtKB-KW"/>
</dbReference>
<proteinExistence type="inferred from homology"/>
<dbReference type="InterPro" id="IPR036420">
    <property type="entry name" value="BRCT_dom_sf"/>
</dbReference>
<feature type="binding site" evidence="14">
    <location>
        <position position="323"/>
    </location>
    <ligand>
        <name>NAD(+)</name>
        <dbReference type="ChEBI" id="CHEBI:57540"/>
    </ligand>
</feature>
<evidence type="ECO:0000256" key="6">
    <source>
        <dbReference type="ARBA" id="ARBA00022723"/>
    </source>
</evidence>
<feature type="binding site" evidence="14">
    <location>
        <position position="417"/>
    </location>
    <ligand>
        <name>Zn(2+)</name>
        <dbReference type="ChEBI" id="CHEBI:29105"/>
    </ligand>
</feature>
<keyword evidence="11 14" id="KW-0234">DNA repair</keyword>
<feature type="binding site" evidence="14">
    <location>
        <position position="438"/>
    </location>
    <ligand>
        <name>Zn(2+)</name>
        <dbReference type="ChEBI" id="CHEBI:29105"/>
    </ligand>
</feature>
<evidence type="ECO:0000256" key="11">
    <source>
        <dbReference type="ARBA" id="ARBA00023204"/>
    </source>
</evidence>
<sequence>MEGRSLSREEAEKRIKELREQINYHNYRYYVLNSPIISDAEYDELMRELQELESLYPDLITPDSPTQRVGAPPQEEFGTIEHELPMLSIQDARNEDEIRDFDARIKRFLGLPPSANIEYSVEPKFDGLSCELTYINGIYTSAGTRGDGFKGEDVTLNAKTIKSIPLRLLSGFTIPPKVQIRGEVIMKKKDFEALNEELAKKGEPTFANPRNAAAGSLRQLDPNITAKRKLDFIAWGLGVVEGIKFKTHSEALDAIEKWGFKASNPRKVCKNIDEVIEYYRYMESIRDSLEYELDGIVIKVNDMDLWDKLGTTARSPRYFLAGKFKPRQRTTRIIDVVYQVGRTGQITPVAILEPVEVGGVIVQRASLHNFDEVQRLGVKIGDRVVVQRAGDVIPDIVQVIKEARTGEEKEILPPENCPVCGAKVVREGAYYRCVSMQCPAKLKAHLRHFAQRRAMDIEGLGEKVAEQLVDRGLVKDVADLFYLKKSQLLTLEGFADKSAQNLIDQINKAKKTTLARFLYALGIPNVGEFTAKVLADRFKSLEKLMNATYEQLISISGIGPETASSIIEFFRNEQNRQILKKFLDAGITFEEVTKPVAESPFKGKTVVFTGELDSMTRDEAKEKVESLGGKVSNSVSRNTDFVVVGKNPGSKYQKALELKVKILNEEEFLKLLKEAGVL</sequence>
<evidence type="ECO:0000256" key="4">
    <source>
        <dbReference type="ARBA" id="ARBA00022598"/>
    </source>
</evidence>
<organism evidence="17">
    <name type="scientific">candidate division WOR-3 bacterium</name>
    <dbReference type="NCBI Taxonomy" id="2052148"/>
    <lineage>
        <taxon>Bacteria</taxon>
        <taxon>Bacteria division WOR-3</taxon>
    </lineage>
</organism>
<evidence type="ECO:0000256" key="5">
    <source>
        <dbReference type="ARBA" id="ARBA00022705"/>
    </source>
</evidence>
<dbReference type="CDD" id="cd00114">
    <property type="entry name" value="LIGANc"/>
    <property type="match status" value="1"/>
</dbReference>
<dbReference type="InterPro" id="IPR010994">
    <property type="entry name" value="RuvA_2-like"/>
</dbReference>
<dbReference type="FunFam" id="1.10.150.20:FF:000007">
    <property type="entry name" value="DNA ligase"/>
    <property type="match status" value="1"/>
</dbReference>
<feature type="binding site" evidence="14">
    <location>
        <position position="299"/>
    </location>
    <ligand>
        <name>NAD(+)</name>
        <dbReference type="ChEBI" id="CHEBI:57540"/>
    </ligand>
</feature>
<dbReference type="CDD" id="cd17748">
    <property type="entry name" value="BRCT_DNA_ligase_like"/>
    <property type="match status" value="1"/>
</dbReference>
<dbReference type="Pfam" id="PF12826">
    <property type="entry name" value="HHH_2"/>
    <property type="match status" value="1"/>
</dbReference>
<dbReference type="GO" id="GO:0003911">
    <property type="term" value="F:DNA ligase (NAD+) activity"/>
    <property type="evidence" value="ECO:0007669"/>
    <property type="project" value="UniProtKB-UniRule"/>
</dbReference>
<dbReference type="InterPro" id="IPR041663">
    <property type="entry name" value="DisA/LigA_HHH"/>
</dbReference>
<evidence type="ECO:0000256" key="3">
    <source>
        <dbReference type="ARBA" id="ARBA00013308"/>
    </source>
</evidence>
<dbReference type="EMBL" id="DTDJ01000051">
    <property type="protein sequence ID" value="HGL18344.1"/>
    <property type="molecule type" value="Genomic_DNA"/>
</dbReference>
<dbReference type="HAMAP" id="MF_01588">
    <property type="entry name" value="DNA_ligase_A"/>
    <property type="match status" value="1"/>
</dbReference>
<dbReference type="NCBIfam" id="TIGR00575">
    <property type="entry name" value="dnlj"/>
    <property type="match status" value="1"/>
</dbReference>
<dbReference type="GO" id="GO:0006260">
    <property type="term" value="P:DNA replication"/>
    <property type="evidence" value="ECO:0007669"/>
    <property type="project" value="UniProtKB-KW"/>
</dbReference>
<dbReference type="InterPro" id="IPR003583">
    <property type="entry name" value="Hlx-hairpin-Hlx_DNA-bd_motif"/>
</dbReference>
<feature type="domain" description="BRCT" evidence="16">
    <location>
        <begin position="596"/>
        <end position="678"/>
    </location>
</feature>
<dbReference type="InterPro" id="IPR004149">
    <property type="entry name" value="Znf_DNAligase_C4"/>
</dbReference>
<dbReference type="Gene3D" id="2.40.50.140">
    <property type="entry name" value="Nucleic acid-binding proteins"/>
    <property type="match status" value="1"/>
</dbReference>
<evidence type="ECO:0000259" key="16">
    <source>
        <dbReference type="PROSITE" id="PS50172"/>
    </source>
</evidence>
<dbReference type="PANTHER" id="PTHR23389">
    <property type="entry name" value="CHROMOSOME TRANSMISSION FIDELITY FACTOR 18"/>
    <property type="match status" value="1"/>
</dbReference>
<dbReference type="GO" id="GO:0005829">
    <property type="term" value="C:cytosol"/>
    <property type="evidence" value="ECO:0007669"/>
    <property type="project" value="TreeGrafter"/>
</dbReference>
<dbReference type="PROSITE" id="PS50172">
    <property type="entry name" value="BRCT"/>
    <property type="match status" value="1"/>
</dbReference>
<dbReference type="PANTHER" id="PTHR23389:SF9">
    <property type="entry name" value="DNA LIGASE"/>
    <property type="match status" value="1"/>
</dbReference>
<feature type="binding site" evidence="14">
    <location>
        <position position="183"/>
    </location>
    <ligand>
        <name>NAD(+)</name>
        <dbReference type="ChEBI" id="CHEBI:57540"/>
    </ligand>
</feature>
<dbReference type="Gene3D" id="1.10.287.610">
    <property type="entry name" value="Helix hairpin bin"/>
    <property type="match status" value="1"/>
</dbReference>
<dbReference type="Pfam" id="PF03119">
    <property type="entry name" value="DNA_ligase_ZBD"/>
    <property type="match status" value="1"/>
</dbReference>
<dbReference type="EC" id="6.5.1.2" evidence="2 14"/>
<dbReference type="GO" id="GO:0003677">
    <property type="term" value="F:DNA binding"/>
    <property type="evidence" value="ECO:0007669"/>
    <property type="project" value="InterPro"/>
</dbReference>
<feature type="binding site" evidence="14">
    <location>
        <position position="433"/>
    </location>
    <ligand>
        <name>Zn(2+)</name>
        <dbReference type="ChEBI" id="CHEBI:29105"/>
    </ligand>
</feature>
<reference evidence="17" key="1">
    <citation type="journal article" date="2020" name="mSystems">
        <title>Genome- and Community-Level Interaction Insights into Carbon Utilization and Element Cycling Functions of Hydrothermarchaeota in Hydrothermal Sediment.</title>
        <authorList>
            <person name="Zhou Z."/>
            <person name="Liu Y."/>
            <person name="Xu W."/>
            <person name="Pan J."/>
            <person name="Luo Z.H."/>
            <person name="Li M."/>
        </authorList>
    </citation>
    <scope>NUCLEOTIDE SEQUENCE [LARGE SCALE GENOMIC DNA]</scope>
    <source>
        <strain evidence="17">SpSt-69</strain>
    </source>
</reference>
<evidence type="ECO:0000256" key="13">
    <source>
        <dbReference type="ARBA" id="ARBA00060881"/>
    </source>
</evidence>
<dbReference type="AlphaFoldDB" id="A0A7V4E6G8"/>
<dbReference type="Gene3D" id="1.10.150.20">
    <property type="entry name" value="5' to 3' exonuclease, C-terminal subdomain"/>
    <property type="match status" value="2"/>
</dbReference>
<dbReference type="Gene3D" id="6.20.10.30">
    <property type="match status" value="1"/>
</dbReference>
<dbReference type="GO" id="GO:0046872">
    <property type="term" value="F:metal ion binding"/>
    <property type="evidence" value="ECO:0007669"/>
    <property type="project" value="UniProtKB-KW"/>
</dbReference>
<feature type="binding site" evidence="14">
    <location>
        <begin position="88"/>
        <end position="89"/>
    </location>
    <ligand>
        <name>NAD(+)</name>
        <dbReference type="ChEBI" id="CHEBI:57540"/>
    </ligand>
</feature>
<comment type="function">
    <text evidence="1 14">DNA ligase that catalyzes the formation of phosphodiester linkages between 5'-phosphoryl and 3'-hydroxyl groups in double-stranded DNA using NAD as a coenzyme and as the energy source for the reaction. It is essential for DNA replication and repair of damaged DNA.</text>
</comment>
<dbReference type="NCBIfam" id="NF005932">
    <property type="entry name" value="PRK07956.1"/>
    <property type="match status" value="1"/>
</dbReference>
<feature type="binding site" evidence="14">
    <location>
        <position position="122"/>
    </location>
    <ligand>
        <name>NAD(+)</name>
        <dbReference type="ChEBI" id="CHEBI:57540"/>
    </ligand>
</feature>
<dbReference type="SMART" id="SM00532">
    <property type="entry name" value="LIGANc"/>
    <property type="match status" value="1"/>
</dbReference>
<dbReference type="Pfam" id="PF00533">
    <property type="entry name" value="BRCT"/>
    <property type="match status" value="1"/>
</dbReference>
<dbReference type="InterPro" id="IPR013839">
    <property type="entry name" value="DNAligase_adenylation"/>
</dbReference>
<keyword evidence="6 14" id="KW-0479">Metal-binding</keyword>
<dbReference type="Pfam" id="PF22745">
    <property type="entry name" value="Nlig-Ia"/>
    <property type="match status" value="1"/>
</dbReference>
<comment type="caution">
    <text evidence="17">The sequence shown here is derived from an EMBL/GenBank/DDBJ whole genome shotgun (WGS) entry which is preliminary data.</text>
</comment>
<dbReference type="FunFam" id="3.40.50.10190:FF:000054">
    <property type="entry name" value="DNA ligase"/>
    <property type="match status" value="1"/>
</dbReference>
<dbReference type="PIRSF" id="PIRSF001604">
    <property type="entry name" value="LigA"/>
    <property type="match status" value="1"/>
</dbReference>
<evidence type="ECO:0000256" key="2">
    <source>
        <dbReference type="ARBA" id="ARBA00012722"/>
    </source>
</evidence>
<dbReference type="Pfam" id="PF03120">
    <property type="entry name" value="OB_DNA_ligase"/>
    <property type="match status" value="1"/>
</dbReference>
<feature type="binding site" evidence="14">
    <location>
        <position position="145"/>
    </location>
    <ligand>
        <name>NAD(+)</name>
        <dbReference type="ChEBI" id="CHEBI:57540"/>
    </ligand>
</feature>
<protein>
    <recommendedName>
        <fullName evidence="3 14">DNA ligase</fullName>
        <ecNumber evidence="2 14">6.5.1.2</ecNumber>
    </recommendedName>
    <alternativeName>
        <fullName evidence="14">Polydeoxyribonucleotide synthase [NAD(+)]</fullName>
    </alternativeName>
</protein>
<dbReference type="SUPFAM" id="SSF56091">
    <property type="entry name" value="DNA ligase/mRNA capping enzyme, catalytic domain"/>
    <property type="match status" value="1"/>
</dbReference>
<evidence type="ECO:0000313" key="17">
    <source>
        <dbReference type="EMBL" id="HGL18344.1"/>
    </source>
</evidence>
<dbReference type="InterPro" id="IPR001679">
    <property type="entry name" value="DNA_ligase"/>
</dbReference>
<evidence type="ECO:0000256" key="12">
    <source>
        <dbReference type="ARBA" id="ARBA00034005"/>
    </source>
</evidence>
<accession>A0A7V4E6G8</accession>
<keyword evidence="9 14" id="KW-0460">Magnesium</keyword>
<feature type="binding site" evidence="14">
    <location>
        <position position="420"/>
    </location>
    <ligand>
        <name>Zn(2+)</name>
        <dbReference type="ChEBI" id="CHEBI:29105"/>
    </ligand>
</feature>
<evidence type="ECO:0000256" key="15">
    <source>
        <dbReference type="SAM" id="Coils"/>
    </source>
</evidence>
<dbReference type="SUPFAM" id="SSF50249">
    <property type="entry name" value="Nucleic acid-binding proteins"/>
    <property type="match status" value="1"/>
</dbReference>
<dbReference type="Pfam" id="PF14520">
    <property type="entry name" value="HHH_5"/>
    <property type="match status" value="1"/>
</dbReference>
<feature type="coiled-coil region" evidence="15">
    <location>
        <begin position="1"/>
        <end position="28"/>
    </location>
</feature>
<keyword evidence="14" id="KW-0464">Manganese</keyword>
<evidence type="ECO:0000256" key="7">
    <source>
        <dbReference type="ARBA" id="ARBA00022763"/>
    </source>
</evidence>
<dbReference type="Pfam" id="PF01653">
    <property type="entry name" value="DNA_ligase_aden"/>
    <property type="match status" value="1"/>
</dbReference>
<dbReference type="InterPro" id="IPR004150">
    <property type="entry name" value="NAD_DNA_ligase_OB"/>
</dbReference>
<keyword evidence="8 14" id="KW-0862">Zinc</keyword>
<dbReference type="FunFam" id="1.10.287.610:FF:000002">
    <property type="entry name" value="DNA ligase"/>
    <property type="match status" value="1"/>
</dbReference>
<gene>
    <name evidence="14 17" type="primary">ligA</name>
    <name evidence="17" type="ORF">ENU66_08460</name>
</gene>
<keyword evidence="4 14" id="KW-0436">Ligase</keyword>
<dbReference type="InterPro" id="IPR001357">
    <property type="entry name" value="BRCT_dom"/>
</dbReference>
<comment type="similarity">
    <text evidence="13 14">Belongs to the NAD-dependent DNA ligase family. LigA subfamily.</text>
</comment>
<keyword evidence="5 14" id="KW-0235">DNA replication</keyword>
<name>A0A7V4E6G8_UNCW3</name>
<keyword evidence="10 14" id="KW-0520">NAD</keyword>
<dbReference type="FunFam" id="2.40.50.140:FF:000012">
    <property type="entry name" value="DNA ligase"/>
    <property type="match status" value="1"/>
</dbReference>
<keyword evidence="7 14" id="KW-0227">DNA damage</keyword>
<dbReference type="FunFam" id="3.30.470.30:FF:000001">
    <property type="entry name" value="DNA ligase"/>
    <property type="match status" value="1"/>
</dbReference>
<dbReference type="PROSITE" id="PS01056">
    <property type="entry name" value="DNA_LIGASE_N2"/>
    <property type="match status" value="1"/>
</dbReference>
<dbReference type="InterPro" id="IPR033136">
    <property type="entry name" value="DNA_ligase_CS"/>
</dbReference>
<dbReference type="SMART" id="SM00278">
    <property type="entry name" value="HhH1"/>
    <property type="match status" value="4"/>
</dbReference>
<dbReference type="InterPro" id="IPR012340">
    <property type="entry name" value="NA-bd_OB-fold"/>
</dbReference>
<evidence type="ECO:0000256" key="9">
    <source>
        <dbReference type="ARBA" id="ARBA00022842"/>
    </source>
</evidence>
<comment type="catalytic activity">
    <reaction evidence="12 14">
        <text>NAD(+) + (deoxyribonucleotide)n-3'-hydroxyl + 5'-phospho-(deoxyribonucleotide)m = (deoxyribonucleotide)n+m + AMP + beta-nicotinamide D-nucleotide.</text>
        <dbReference type="EC" id="6.5.1.2"/>
    </reaction>
</comment>
<dbReference type="SMART" id="SM00292">
    <property type="entry name" value="BRCT"/>
    <property type="match status" value="1"/>
</dbReference>
<dbReference type="Gene3D" id="3.40.50.10190">
    <property type="entry name" value="BRCT domain"/>
    <property type="match status" value="1"/>
</dbReference>
<evidence type="ECO:0000256" key="14">
    <source>
        <dbReference type="HAMAP-Rule" id="MF_01588"/>
    </source>
</evidence>
<comment type="cofactor">
    <cofactor evidence="14">
        <name>Mg(2+)</name>
        <dbReference type="ChEBI" id="CHEBI:18420"/>
    </cofactor>
    <cofactor evidence="14">
        <name>Mn(2+)</name>
        <dbReference type="ChEBI" id="CHEBI:29035"/>
    </cofactor>
</comment>
<evidence type="ECO:0000256" key="1">
    <source>
        <dbReference type="ARBA" id="ARBA00004067"/>
    </source>
</evidence>
<dbReference type="SUPFAM" id="SSF47781">
    <property type="entry name" value="RuvA domain 2-like"/>
    <property type="match status" value="1"/>
</dbReference>
<dbReference type="InterPro" id="IPR013840">
    <property type="entry name" value="DNAligase_N"/>
</dbReference>
<evidence type="ECO:0000256" key="10">
    <source>
        <dbReference type="ARBA" id="ARBA00023027"/>
    </source>
</evidence>
<evidence type="ECO:0000256" key="8">
    <source>
        <dbReference type="ARBA" id="ARBA00022833"/>
    </source>
</evidence>